<dbReference type="AlphaFoldDB" id="A0A502GHE3"/>
<keyword evidence="4" id="KW-0808">Transferase</keyword>
<evidence type="ECO:0000256" key="1">
    <source>
        <dbReference type="ARBA" id="ARBA00004651"/>
    </source>
</evidence>
<sequence length="486" mass="50694">MRGRQGGLTVPAPLGPARWGQGARPAVLAFALCLLVLLGAGLRAPPRDLTHGDGYFYTSTAWDLLTWGTFSDGFFDAVDSATAPPPPGMFLGPGYPVLLAAVMRLDPALREAAACTVRHLPAGDAAARCPAYRGLVMPVNMVLVAGALGFLTAAARRVTGSLAAAGLATGIGLAMALAYARLLSLPMTESLGLFLFSGAAFLFLRAALDARRGAALLGGAFLGLLLLTRPSHVVLLPVALAALGLLALRPRVCRRRLAVAGLFALGVAAATLPWAARNEAVLGRFGLTAGYGPAVLIERMAYNEMTPREFGASFIYWLPGFGDGLASRLFGADTVARLDWNRPGSLYDIGQHRRHDALEAPGPVEDQVPGLLRAEVLGRPVAYAASTLSLAWRGLLIGRDAGLLALLLLPLGLLAARRAGRLGLLALYAAPAWIMLAVHAGASVNQERYNLALLLGLSVAAAWAILSLAARRWPALRVAPAGEGPA</sequence>
<feature type="transmembrane region" description="Helical" evidence="8">
    <location>
        <begin position="23"/>
        <end position="42"/>
    </location>
</feature>
<evidence type="ECO:0000256" key="8">
    <source>
        <dbReference type="SAM" id="Phobius"/>
    </source>
</evidence>
<keyword evidence="2" id="KW-1003">Cell membrane</keyword>
<keyword evidence="7 8" id="KW-0472">Membrane</keyword>
<evidence type="ECO:0000256" key="5">
    <source>
        <dbReference type="ARBA" id="ARBA00022692"/>
    </source>
</evidence>
<evidence type="ECO:0000256" key="7">
    <source>
        <dbReference type="ARBA" id="ARBA00023136"/>
    </source>
</evidence>
<accession>A0A502GHE3</accession>
<dbReference type="InterPro" id="IPR050297">
    <property type="entry name" value="LipidA_mod_glycosyltrf_83"/>
</dbReference>
<feature type="transmembrane region" description="Helical" evidence="8">
    <location>
        <begin position="135"/>
        <end position="155"/>
    </location>
</feature>
<evidence type="ECO:0000256" key="2">
    <source>
        <dbReference type="ARBA" id="ARBA00022475"/>
    </source>
</evidence>
<feature type="transmembrane region" description="Helical" evidence="8">
    <location>
        <begin position="191"/>
        <end position="208"/>
    </location>
</feature>
<evidence type="ECO:0000313" key="10">
    <source>
        <dbReference type="Proteomes" id="UP000317078"/>
    </source>
</evidence>
<evidence type="ECO:0000313" key="9">
    <source>
        <dbReference type="EMBL" id="TPG61211.1"/>
    </source>
</evidence>
<keyword evidence="10" id="KW-1185">Reference proteome</keyword>
<evidence type="ECO:0000256" key="4">
    <source>
        <dbReference type="ARBA" id="ARBA00022679"/>
    </source>
</evidence>
<feature type="transmembrane region" description="Helical" evidence="8">
    <location>
        <begin position="448"/>
        <end position="470"/>
    </location>
</feature>
<keyword evidence="3" id="KW-0328">Glycosyltransferase</keyword>
<comment type="subcellular location">
    <subcellularLocation>
        <location evidence="1">Cell membrane</location>
        <topology evidence="1">Multi-pass membrane protein</topology>
    </subcellularLocation>
</comment>
<feature type="transmembrane region" description="Helical" evidence="8">
    <location>
        <begin position="161"/>
        <end position="179"/>
    </location>
</feature>
<gene>
    <name evidence="9" type="ORF">EAH89_01230</name>
</gene>
<organism evidence="9 10">
    <name type="scientific">Muricoccus nepalensis</name>
    <dbReference type="NCBI Taxonomy" id="1854500"/>
    <lineage>
        <taxon>Bacteria</taxon>
        <taxon>Pseudomonadati</taxon>
        <taxon>Pseudomonadota</taxon>
        <taxon>Alphaproteobacteria</taxon>
        <taxon>Acetobacterales</taxon>
        <taxon>Roseomonadaceae</taxon>
        <taxon>Muricoccus</taxon>
    </lineage>
</organism>
<protein>
    <recommendedName>
        <fullName evidence="11">Glycosyltransferase RgtA/B/C/D-like domain-containing protein</fullName>
    </recommendedName>
</protein>
<feature type="transmembrane region" description="Helical" evidence="8">
    <location>
        <begin position="396"/>
        <end position="415"/>
    </location>
</feature>
<reference evidence="9 10" key="1">
    <citation type="journal article" date="2019" name="Environ. Microbiol.">
        <title>Species interactions and distinct microbial communities in high Arctic permafrost affected cryosols are associated with the CH4 and CO2 gas fluxes.</title>
        <authorList>
            <person name="Altshuler I."/>
            <person name="Hamel J."/>
            <person name="Turney S."/>
            <person name="Magnuson E."/>
            <person name="Levesque R."/>
            <person name="Greer C."/>
            <person name="Whyte L.G."/>
        </authorList>
    </citation>
    <scope>NUCLEOTIDE SEQUENCE [LARGE SCALE GENOMIC DNA]</scope>
    <source>
        <strain evidence="9 10">S9.3B</strain>
    </source>
</reference>
<feature type="transmembrane region" description="Helical" evidence="8">
    <location>
        <begin position="257"/>
        <end position="276"/>
    </location>
</feature>
<dbReference type="GO" id="GO:0009103">
    <property type="term" value="P:lipopolysaccharide biosynthetic process"/>
    <property type="evidence" value="ECO:0007669"/>
    <property type="project" value="UniProtKB-ARBA"/>
</dbReference>
<proteinExistence type="predicted"/>
<dbReference type="Proteomes" id="UP000317078">
    <property type="component" value="Unassembled WGS sequence"/>
</dbReference>
<keyword evidence="6 8" id="KW-1133">Transmembrane helix</keyword>
<dbReference type="PANTHER" id="PTHR33908:SF11">
    <property type="entry name" value="MEMBRANE PROTEIN"/>
    <property type="match status" value="1"/>
</dbReference>
<feature type="transmembrane region" description="Helical" evidence="8">
    <location>
        <begin position="422"/>
        <end position="442"/>
    </location>
</feature>
<evidence type="ECO:0000256" key="6">
    <source>
        <dbReference type="ARBA" id="ARBA00022989"/>
    </source>
</evidence>
<evidence type="ECO:0000256" key="3">
    <source>
        <dbReference type="ARBA" id="ARBA00022676"/>
    </source>
</evidence>
<dbReference type="GO" id="GO:0005886">
    <property type="term" value="C:plasma membrane"/>
    <property type="evidence" value="ECO:0007669"/>
    <property type="project" value="UniProtKB-SubCell"/>
</dbReference>
<keyword evidence="5 8" id="KW-0812">Transmembrane</keyword>
<evidence type="ECO:0008006" key="11">
    <source>
        <dbReference type="Google" id="ProtNLM"/>
    </source>
</evidence>
<feature type="transmembrane region" description="Helical" evidence="8">
    <location>
        <begin position="220"/>
        <end position="245"/>
    </location>
</feature>
<dbReference type="GO" id="GO:0016763">
    <property type="term" value="F:pentosyltransferase activity"/>
    <property type="evidence" value="ECO:0007669"/>
    <property type="project" value="TreeGrafter"/>
</dbReference>
<comment type="caution">
    <text evidence="9">The sequence shown here is derived from an EMBL/GenBank/DDBJ whole genome shotgun (WGS) entry which is preliminary data.</text>
</comment>
<dbReference type="EMBL" id="RCZP01000001">
    <property type="protein sequence ID" value="TPG61211.1"/>
    <property type="molecule type" value="Genomic_DNA"/>
</dbReference>
<dbReference type="PANTHER" id="PTHR33908">
    <property type="entry name" value="MANNOSYLTRANSFERASE YKCB-RELATED"/>
    <property type="match status" value="1"/>
</dbReference>
<name>A0A502GHE3_9PROT</name>